<dbReference type="InterPro" id="IPR012334">
    <property type="entry name" value="Pectin_lyas_fold"/>
</dbReference>
<dbReference type="Proteomes" id="UP000826271">
    <property type="component" value="Unassembled WGS sequence"/>
</dbReference>
<reference evidence="9" key="1">
    <citation type="submission" date="2019-10" db="EMBL/GenBank/DDBJ databases">
        <authorList>
            <person name="Zhang R."/>
            <person name="Pan Y."/>
            <person name="Wang J."/>
            <person name="Ma R."/>
            <person name="Yu S."/>
        </authorList>
    </citation>
    <scope>NUCLEOTIDE SEQUENCE</scope>
    <source>
        <strain evidence="9">LA-IB0</strain>
        <tissue evidence="9">Leaf</tissue>
    </source>
</reference>
<evidence type="ECO:0000313" key="9">
    <source>
        <dbReference type="EMBL" id="KAG8381040.1"/>
    </source>
</evidence>
<dbReference type="PANTHER" id="PTHR31321">
    <property type="entry name" value="ACYL-COA THIOESTER HYDROLASE YBHC-RELATED"/>
    <property type="match status" value="1"/>
</dbReference>
<dbReference type="AlphaFoldDB" id="A0AAV6XPF2"/>
<comment type="caution">
    <text evidence="9">The sequence shown here is derived from an EMBL/GenBank/DDBJ whole genome shotgun (WGS) entry which is preliminary data.</text>
</comment>
<keyword evidence="5" id="KW-0063">Aspartyl esterase</keyword>
<dbReference type="SUPFAM" id="SSF51126">
    <property type="entry name" value="Pectin lyase-like"/>
    <property type="match status" value="1"/>
</dbReference>
<sequence>MSQKMSNIAIEMVLVTILLFVSITHSDDNVPIPADKSHLNSWFYSNVGQLSARNSSLLPDIASAEANVKVIKVRADGSGDFKTINDVVKSIPIGNKNRNSAPRPDGKTKDPMTAALRISGEFASFYSRKFYGFQDTLCDDKGKHFFKDCYVEGTVDFAVSGKSTI</sequence>
<name>A0AAV6XPF2_9LAMI</name>
<dbReference type="InterPro" id="IPR011050">
    <property type="entry name" value="Pectin_lyase_fold/virulence"/>
</dbReference>
<keyword evidence="4" id="KW-0378">Hydrolase</keyword>
<evidence type="ECO:0000256" key="1">
    <source>
        <dbReference type="ARBA" id="ARBA00005184"/>
    </source>
</evidence>
<dbReference type="Pfam" id="PF01095">
    <property type="entry name" value="Pectinesterase"/>
    <property type="match status" value="1"/>
</dbReference>
<proteinExistence type="inferred from homology"/>
<evidence type="ECO:0000259" key="8">
    <source>
        <dbReference type="Pfam" id="PF01095"/>
    </source>
</evidence>
<accession>A0AAV6XPF2</accession>
<dbReference type="GO" id="GO:0045490">
    <property type="term" value="P:pectin catabolic process"/>
    <property type="evidence" value="ECO:0007669"/>
    <property type="project" value="TreeGrafter"/>
</dbReference>
<dbReference type="GO" id="GO:0042545">
    <property type="term" value="P:cell wall modification"/>
    <property type="evidence" value="ECO:0007669"/>
    <property type="project" value="InterPro"/>
</dbReference>
<feature type="domain" description="Pectinesterase catalytic" evidence="8">
    <location>
        <begin position="113"/>
        <end position="159"/>
    </location>
</feature>
<gene>
    <name evidence="9" type="ORF">BUALT_Bualt06G0079400</name>
</gene>
<dbReference type="InterPro" id="IPR000070">
    <property type="entry name" value="Pectinesterase_cat"/>
</dbReference>
<evidence type="ECO:0000256" key="6">
    <source>
        <dbReference type="ARBA" id="ARBA00047928"/>
    </source>
</evidence>
<evidence type="ECO:0000313" key="10">
    <source>
        <dbReference type="Proteomes" id="UP000826271"/>
    </source>
</evidence>
<evidence type="ECO:0000256" key="3">
    <source>
        <dbReference type="ARBA" id="ARBA00013229"/>
    </source>
</evidence>
<comment type="similarity">
    <text evidence="2">Belongs to the pectinesterase family.</text>
</comment>
<feature type="chain" id="PRO_5043327948" description="pectinesterase" evidence="7">
    <location>
        <begin position="27"/>
        <end position="165"/>
    </location>
</feature>
<dbReference type="GO" id="GO:0030599">
    <property type="term" value="F:pectinesterase activity"/>
    <property type="evidence" value="ECO:0007669"/>
    <property type="project" value="UniProtKB-EC"/>
</dbReference>
<protein>
    <recommendedName>
        <fullName evidence="3">pectinesterase</fullName>
        <ecNumber evidence="3">3.1.1.11</ecNumber>
    </recommendedName>
</protein>
<keyword evidence="7" id="KW-0732">Signal</keyword>
<evidence type="ECO:0000256" key="2">
    <source>
        <dbReference type="ARBA" id="ARBA00008891"/>
    </source>
</evidence>
<evidence type="ECO:0000256" key="5">
    <source>
        <dbReference type="ARBA" id="ARBA00023085"/>
    </source>
</evidence>
<dbReference type="PANTHER" id="PTHR31321:SF87">
    <property type="entry name" value="PECTINESTERASE 63-RELATED"/>
    <property type="match status" value="1"/>
</dbReference>
<keyword evidence="10" id="KW-1185">Reference proteome</keyword>
<dbReference type="Gene3D" id="2.160.20.10">
    <property type="entry name" value="Single-stranded right-handed beta-helix, Pectin lyase-like"/>
    <property type="match status" value="1"/>
</dbReference>
<dbReference type="EMBL" id="WHWC01000006">
    <property type="protein sequence ID" value="KAG8381040.1"/>
    <property type="molecule type" value="Genomic_DNA"/>
</dbReference>
<evidence type="ECO:0000256" key="4">
    <source>
        <dbReference type="ARBA" id="ARBA00022801"/>
    </source>
</evidence>
<evidence type="ECO:0000256" key="7">
    <source>
        <dbReference type="SAM" id="SignalP"/>
    </source>
</evidence>
<comment type="catalytic activity">
    <reaction evidence="6">
        <text>[(1-&gt;4)-alpha-D-galacturonosyl methyl ester](n) + n H2O = [(1-&gt;4)-alpha-D-galacturonosyl](n) + n methanol + n H(+)</text>
        <dbReference type="Rhea" id="RHEA:22380"/>
        <dbReference type="Rhea" id="RHEA-COMP:14570"/>
        <dbReference type="Rhea" id="RHEA-COMP:14573"/>
        <dbReference type="ChEBI" id="CHEBI:15377"/>
        <dbReference type="ChEBI" id="CHEBI:15378"/>
        <dbReference type="ChEBI" id="CHEBI:17790"/>
        <dbReference type="ChEBI" id="CHEBI:140522"/>
        <dbReference type="ChEBI" id="CHEBI:140523"/>
        <dbReference type="EC" id="3.1.1.11"/>
    </reaction>
</comment>
<feature type="signal peptide" evidence="7">
    <location>
        <begin position="1"/>
        <end position="26"/>
    </location>
</feature>
<dbReference type="EC" id="3.1.1.11" evidence="3"/>
<comment type="pathway">
    <text evidence="1">Glycan metabolism; pectin degradation; 2-dehydro-3-deoxy-D-gluconate from pectin: step 1/5.</text>
</comment>
<organism evidence="9 10">
    <name type="scientific">Buddleja alternifolia</name>
    <dbReference type="NCBI Taxonomy" id="168488"/>
    <lineage>
        <taxon>Eukaryota</taxon>
        <taxon>Viridiplantae</taxon>
        <taxon>Streptophyta</taxon>
        <taxon>Embryophyta</taxon>
        <taxon>Tracheophyta</taxon>
        <taxon>Spermatophyta</taxon>
        <taxon>Magnoliopsida</taxon>
        <taxon>eudicotyledons</taxon>
        <taxon>Gunneridae</taxon>
        <taxon>Pentapetalae</taxon>
        <taxon>asterids</taxon>
        <taxon>lamiids</taxon>
        <taxon>Lamiales</taxon>
        <taxon>Scrophulariaceae</taxon>
        <taxon>Buddlejeae</taxon>
        <taxon>Buddleja</taxon>
    </lineage>
</organism>